<reference evidence="4" key="2">
    <citation type="submission" date="2014-06" db="EMBL/GenBank/DDBJ databases">
        <title>Occurrence of hemocyanin in ostracod crustaceans.</title>
        <authorList>
            <person name="Marxen J.C."/>
            <person name="Pick C."/>
            <person name="Oakley T."/>
            <person name="Burmester T."/>
        </authorList>
    </citation>
    <scope>NUCLEOTIDE SEQUENCE</scope>
    <source>
        <tissue evidence="4">Whole organism</tissue>
    </source>
</reference>
<dbReference type="SUPFAM" id="SSF81296">
    <property type="entry name" value="E set domains"/>
    <property type="match status" value="1"/>
</dbReference>
<dbReference type="AlphaFoldDB" id="A0A060RCT2"/>
<dbReference type="InterPro" id="IPR005203">
    <property type="entry name" value="Hemocyanin_C"/>
</dbReference>
<evidence type="ECO:0000256" key="1">
    <source>
        <dbReference type="ARBA" id="ARBA00009470"/>
    </source>
</evidence>
<dbReference type="GO" id="GO:0016491">
    <property type="term" value="F:oxidoreductase activity"/>
    <property type="evidence" value="ECO:0007669"/>
    <property type="project" value="InterPro"/>
</dbReference>
<dbReference type="InterPro" id="IPR037020">
    <property type="entry name" value="Hemocyanin_C_sf"/>
</dbReference>
<accession>A0A060RCT2</accession>
<name>A0A060RCT2_9CRUS</name>
<dbReference type="InterPro" id="IPR005204">
    <property type="entry name" value="Hemocyanin_N"/>
</dbReference>
<dbReference type="SUPFAM" id="SSF48050">
    <property type="entry name" value="Hemocyanin, N-terminal domain"/>
    <property type="match status" value="1"/>
</dbReference>
<dbReference type="Gene3D" id="2.60.40.1520">
    <property type="entry name" value="Hemocyanin, C-terminal domain"/>
    <property type="match status" value="1"/>
</dbReference>
<dbReference type="Pfam" id="PF00372">
    <property type="entry name" value="Hemocyanin_M"/>
    <property type="match status" value="1"/>
</dbReference>
<dbReference type="PROSITE" id="PS00210">
    <property type="entry name" value="HEMOCYANIN_2"/>
    <property type="match status" value="1"/>
</dbReference>
<evidence type="ECO:0000313" key="4">
    <source>
        <dbReference type="EMBL" id="CDN40916.1"/>
    </source>
</evidence>
<evidence type="ECO:0000256" key="2">
    <source>
        <dbReference type="SAM" id="SignalP"/>
    </source>
</evidence>
<dbReference type="PANTHER" id="PTHR11511:SF5">
    <property type="entry name" value="FAT-BODY PROTEIN 1-RELATED"/>
    <property type="match status" value="1"/>
</dbReference>
<feature type="signal peptide" evidence="2">
    <location>
        <begin position="1"/>
        <end position="18"/>
    </location>
</feature>
<dbReference type="InterPro" id="IPR013788">
    <property type="entry name" value="Hemocyanin/hexamerin"/>
</dbReference>
<dbReference type="PROSITE" id="PS00498">
    <property type="entry name" value="TYROSINASE_2"/>
    <property type="match status" value="1"/>
</dbReference>
<keyword evidence="2" id="KW-0732">Signal</keyword>
<dbReference type="Gene3D" id="1.10.1280.10">
    <property type="entry name" value="Di-copper center containing domain from catechol oxidase"/>
    <property type="match status" value="1"/>
</dbReference>
<organism evidence="4">
    <name type="scientific">Cytherelloidea californica</name>
    <dbReference type="NCBI Taxonomy" id="1470158"/>
    <lineage>
        <taxon>Eukaryota</taxon>
        <taxon>Metazoa</taxon>
        <taxon>Ecdysozoa</taxon>
        <taxon>Arthropoda</taxon>
        <taxon>Crustacea</taxon>
        <taxon>Oligostraca</taxon>
        <taxon>Ostracoda</taxon>
        <taxon>Podocopa</taxon>
        <taxon>Platycopida</taxon>
        <taxon>Cytherellidae</taxon>
        <taxon>Cytherelloidea</taxon>
    </lineage>
</organism>
<dbReference type="PRINTS" id="PR00187">
    <property type="entry name" value="HAEMOCYANIN"/>
</dbReference>
<feature type="non-terminal residue" evidence="4">
    <location>
        <position position="674"/>
    </location>
</feature>
<dbReference type="Pfam" id="PF03722">
    <property type="entry name" value="Hemocyanin_N"/>
    <property type="match status" value="1"/>
</dbReference>
<dbReference type="SUPFAM" id="SSF48056">
    <property type="entry name" value="Di-copper centre-containing domain"/>
    <property type="match status" value="1"/>
</dbReference>
<feature type="chain" id="PRO_5001586441" evidence="2">
    <location>
        <begin position="19"/>
        <end position="674"/>
    </location>
</feature>
<dbReference type="PANTHER" id="PTHR11511">
    <property type="entry name" value="LARVAL STORAGE PROTEIN/PHENOLOXIDASE"/>
    <property type="match status" value="1"/>
</dbReference>
<protein>
    <submittedName>
        <fullName evidence="4">Hc subunit 1</fullName>
    </submittedName>
</protein>
<feature type="non-terminal residue" evidence="4">
    <location>
        <position position="1"/>
    </location>
</feature>
<sequence>MKGFLAVLVCILLADAWARHTPPANPDLLKYQKKVLTLLERVHELSTDSDIKDAFENWNPSDHLDRFKNPDKVDHLMQAYRNGELRERNAFFSLFDAGQREQMICLFEALMGAKDMNTWFNMAAFARNAFNEGQFVYALIVSALNRPELRGIQLPPPYEVNPHFFVDTGVIGEAYRAQMAQKEITIDADLLKKHKSHEGLVSYFGEDIGLESHHFYWHADFPFWWKQEYENQKDRKGELFFYMHHQLNCRFDAERLSNHLPPVKALGWNEPLREGFAPHTSYFVEGEFPSRPDNMEFQCLPEVSLSDMNRYETRVRDAIDRLGVISPEGSLVSLKDIKGIDTLANIIEANADSVNPTYYGSVHNFAHMLLARITDPTGKHGLPPGVMEHFETSTRDPSFFRLHKYIDDMFQDYKSNLGEYSSEDIDFPAVEIVGIKVSSGSHKPNELVTFTEPFTIDLDNALDHSASSSPEIKAQLRRLNHDDFEYSISVTSTASRNAVVRIFLVPAEGHFDVPRTDEDKRKSLIEMDKFVIGLKSGPTTITRKSSDSSVTIKDYKSFKQLKTETENAVNGGGVEVDTHQRHCGLPNRLLLPRGHEHGMEFELWVAISDYDQDKVHDHPADFSHGGSVSYCGFLHEKYPDKKPMGWPFDQPLKDGLTKNIKKETITIRYEKQRV</sequence>
<dbReference type="Gene3D" id="1.20.1370.10">
    <property type="entry name" value="Hemocyanin, N-terminal domain"/>
    <property type="match status" value="1"/>
</dbReference>
<dbReference type="InterPro" id="IPR014756">
    <property type="entry name" value="Ig_E-set"/>
</dbReference>
<dbReference type="InterPro" id="IPR008922">
    <property type="entry name" value="Di-copper_centre_dom_sf"/>
</dbReference>
<dbReference type="InterPro" id="IPR036697">
    <property type="entry name" value="Hemocyanin_N_sf"/>
</dbReference>
<dbReference type="InterPro" id="IPR000896">
    <property type="entry name" value="Hemocyanin/hexamerin_mid_dom"/>
</dbReference>
<proteinExistence type="evidence at transcript level"/>
<dbReference type="EMBL" id="HG938288">
    <property type="protein sequence ID" value="CDN40916.1"/>
    <property type="molecule type" value="mRNA"/>
</dbReference>
<evidence type="ECO:0000259" key="3">
    <source>
        <dbReference type="PROSITE" id="PS00498"/>
    </source>
</evidence>
<comment type="similarity">
    <text evidence="1">Belongs to the tyrosinase family. Hemocyanin subfamily.</text>
</comment>
<dbReference type="InterPro" id="IPR002227">
    <property type="entry name" value="Tyrosinase_Cu-bd"/>
</dbReference>
<reference evidence="4" key="1">
    <citation type="submission" date="2014-02" db="EMBL/GenBank/DDBJ databases">
        <authorList>
            <person name="Marxen J."/>
        </authorList>
    </citation>
    <scope>NUCLEOTIDE SEQUENCE</scope>
    <source>
        <tissue evidence="4">Whole organism</tissue>
    </source>
</reference>
<feature type="domain" description="Tyrosinase copper-binding" evidence="3">
    <location>
        <begin position="396"/>
        <end position="407"/>
    </location>
</feature>
<dbReference type="Pfam" id="PF03723">
    <property type="entry name" value="Hemocyanin_C"/>
    <property type="match status" value="1"/>
</dbReference>